<name>A0A265NE36_9BACI</name>
<dbReference type="Proteomes" id="UP000216498">
    <property type="component" value="Unassembled WGS sequence"/>
</dbReference>
<dbReference type="AlphaFoldDB" id="A0A265NE36"/>
<evidence type="ECO:0000256" key="4">
    <source>
        <dbReference type="ARBA" id="ARBA00022989"/>
    </source>
</evidence>
<evidence type="ECO:0000256" key="2">
    <source>
        <dbReference type="ARBA" id="ARBA00022475"/>
    </source>
</evidence>
<feature type="coiled-coil region" evidence="6">
    <location>
        <begin position="190"/>
        <end position="217"/>
    </location>
</feature>
<protein>
    <recommendedName>
        <fullName evidence="11">Flagellar protein</fullName>
    </recommendedName>
</protein>
<feature type="compositionally biased region" description="Acidic residues" evidence="7">
    <location>
        <begin position="45"/>
        <end position="61"/>
    </location>
</feature>
<evidence type="ECO:0000313" key="9">
    <source>
        <dbReference type="EMBL" id="OZU90310.1"/>
    </source>
</evidence>
<evidence type="ECO:0000313" key="10">
    <source>
        <dbReference type="Proteomes" id="UP000216498"/>
    </source>
</evidence>
<keyword evidence="2" id="KW-1003">Cell membrane</keyword>
<evidence type="ECO:0000256" key="1">
    <source>
        <dbReference type="ARBA" id="ARBA00004236"/>
    </source>
</evidence>
<keyword evidence="5 8" id="KW-0472">Membrane</keyword>
<evidence type="ECO:0000256" key="7">
    <source>
        <dbReference type="SAM" id="MobiDB-lite"/>
    </source>
</evidence>
<proteinExistence type="predicted"/>
<evidence type="ECO:0008006" key="11">
    <source>
        <dbReference type="Google" id="ProtNLM"/>
    </source>
</evidence>
<keyword evidence="4 8" id="KW-1133">Transmembrane helix</keyword>
<accession>A0A265NE36</accession>
<comment type="caution">
    <text evidence="9">The sequence shown here is derived from an EMBL/GenBank/DDBJ whole genome shotgun (WGS) entry which is preliminary data.</text>
</comment>
<dbReference type="OrthoDB" id="2376965at2"/>
<sequence>MLAKHRIVSILIIAFLITAGSVIQVNAATVDEWLKESDNKKEEKMDEPESGDAEAEQDESDAVIEDNGSLLFDLIKMFFALLLVLALIYLLLKFLNKRNKLLQKIKALENLGGISVGQNKSIQIVRIGKQFYLVGVGENVEMLQEITDEEVINDLLEHGQESENDSSTLLSVPFFQSKTDKNNSSQNDFKNLFSSELEKLKQNRNKIINNKKKKEDEHE</sequence>
<evidence type="ECO:0000256" key="6">
    <source>
        <dbReference type="SAM" id="Coils"/>
    </source>
</evidence>
<keyword evidence="6" id="KW-0175">Coiled coil</keyword>
<gene>
    <name evidence="9" type="ORF">CIL03_03955</name>
</gene>
<keyword evidence="10" id="KW-1185">Reference proteome</keyword>
<organism evidence="9 10">
    <name type="scientific">Virgibacillus indicus</name>
    <dbReference type="NCBI Taxonomy" id="2024554"/>
    <lineage>
        <taxon>Bacteria</taxon>
        <taxon>Bacillati</taxon>
        <taxon>Bacillota</taxon>
        <taxon>Bacilli</taxon>
        <taxon>Bacillales</taxon>
        <taxon>Bacillaceae</taxon>
        <taxon>Virgibacillus</taxon>
    </lineage>
</organism>
<evidence type="ECO:0000256" key="8">
    <source>
        <dbReference type="SAM" id="Phobius"/>
    </source>
</evidence>
<feature type="region of interest" description="Disordered" evidence="7">
    <location>
        <begin position="38"/>
        <end position="61"/>
    </location>
</feature>
<dbReference type="InterPro" id="IPR022781">
    <property type="entry name" value="Flagellar_biosynth_FliO"/>
</dbReference>
<evidence type="ECO:0000256" key="5">
    <source>
        <dbReference type="ARBA" id="ARBA00023136"/>
    </source>
</evidence>
<evidence type="ECO:0000256" key="3">
    <source>
        <dbReference type="ARBA" id="ARBA00022692"/>
    </source>
</evidence>
<dbReference type="GO" id="GO:0016020">
    <property type="term" value="C:membrane"/>
    <property type="evidence" value="ECO:0007669"/>
    <property type="project" value="InterPro"/>
</dbReference>
<reference evidence="9 10" key="1">
    <citation type="submission" date="2017-08" db="EMBL/GenBank/DDBJ databases">
        <title>Virgibacillus indicus sp. nov. and Virgibacillus profoundi sp. nov, two moderately halophilic bacteria isolated from marine sediment by using the Microfluidic Streak Plate.</title>
        <authorList>
            <person name="Xu B."/>
            <person name="Hu B."/>
            <person name="Wang J."/>
            <person name="Zhu Y."/>
            <person name="Huang L."/>
            <person name="Du W."/>
            <person name="Huang Y."/>
        </authorList>
    </citation>
    <scope>NUCLEOTIDE SEQUENCE [LARGE SCALE GENOMIC DNA]</scope>
    <source>
        <strain evidence="9 10">IO3-P2-C2</strain>
    </source>
</reference>
<dbReference type="Pfam" id="PF04347">
    <property type="entry name" value="FliO"/>
    <property type="match status" value="1"/>
</dbReference>
<comment type="subcellular location">
    <subcellularLocation>
        <location evidence="1">Cell membrane</location>
    </subcellularLocation>
</comment>
<feature type="transmembrane region" description="Helical" evidence="8">
    <location>
        <begin position="74"/>
        <end position="92"/>
    </location>
</feature>
<dbReference type="EMBL" id="NPMS01000001">
    <property type="protein sequence ID" value="OZU90310.1"/>
    <property type="molecule type" value="Genomic_DNA"/>
</dbReference>
<keyword evidence="3 8" id="KW-0812">Transmembrane</keyword>
<dbReference type="GO" id="GO:0044781">
    <property type="term" value="P:bacterial-type flagellum organization"/>
    <property type="evidence" value="ECO:0007669"/>
    <property type="project" value="InterPro"/>
</dbReference>